<feature type="domain" description="Aminoglycoside phosphotransferase" evidence="1">
    <location>
        <begin position="16"/>
        <end position="244"/>
    </location>
</feature>
<proteinExistence type="predicted"/>
<dbReference type="Gene3D" id="3.90.1200.10">
    <property type="match status" value="1"/>
</dbReference>
<accession>A0ABS2SUZ1</accession>
<dbReference type="PANTHER" id="PTHR41283">
    <property type="entry name" value="AMINOGLYCOSIDE PHOSPHOTRANSFERASE"/>
    <property type="match status" value="1"/>
</dbReference>
<gene>
    <name evidence="2" type="ORF">JOC54_002100</name>
</gene>
<dbReference type="Pfam" id="PF01636">
    <property type="entry name" value="APH"/>
    <property type="match status" value="1"/>
</dbReference>
<dbReference type="GO" id="GO:0016301">
    <property type="term" value="F:kinase activity"/>
    <property type="evidence" value="ECO:0007669"/>
    <property type="project" value="UniProtKB-KW"/>
</dbReference>
<keyword evidence="3" id="KW-1185">Reference proteome</keyword>
<keyword evidence="2" id="KW-0808">Transferase</keyword>
<dbReference type="InterPro" id="IPR011009">
    <property type="entry name" value="Kinase-like_dom_sf"/>
</dbReference>
<sequence length="305" mass="35109">MDELQQIAFVEEGDQITKLDGGHSADQKYKLTKQDQQSYLVRIFQLKDLDKKQAEFALLTQLQNLQVKAPLPIDIGSIPTLQLGYSIVSFIEGESGEKAVKKLSPTEQLQLGREAGHELLQMHELRPPTTMPSWYEQKYAKHQRYLDEYGNGSTHIDDADLISQYIESQAHLMIGRPTMFQHDDYHLNNIIVKNGHVAGVIDFERFDWGDPVHEFLKIGLFTRHLSTSFSTGLIQGYHLNQDPDEQFWKLYGLYTAMAIFSSIVWTAKVMPAEMDSMLKRISTVLQDHHRFERLVPIWYKGNSPD</sequence>
<dbReference type="SUPFAM" id="SSF56112">
    <property type="entry name" value="Protein kinase-like (PK-like)"/>
    <property type="match status" value="1"/>
</dbReference>
<dbReference type="EMBL" id="JAFBCV010000005">
    <property type="protein sequence ID" value="MBM7838841.1"/>
    <property type="molecule type" value="Genomic_DNA"/>
</dbReference>
<evidence type="ECO:0000259" key="1">
    <source>
        <dbReference type="Pfam" id="PF01636"/>
    </source>
</evidence>
<dbReference type="RefSeq" id="WP_204466130.1">
    <property type="nucleotide sequence ID" value="NZ_JAFBCV010000005.1"/>
</dbReference>
<dbReference type="PANTHER" id="PTHR41283:SF1">
    <property type="entry name" value="AMINOGLYCOSIDE PHOSPHOTRANSFERASE DOMAIN-CONTAINING PROTEIN"/>
    <property type="match status" value="1"/>
</dbReference>
<protein>
    <submittedName>
        <fullName evidence="2">Aminoglycoside phosphotransferase (APT) family kinase protein</fullName>
    </submittedName>
</protein>
<organism evidence="2 3">
    <name type="scientific">Shouchella xiaoxiensis</name>
    <dbReference type="NCBI Taxonomy" id="766895"/>
    <lineage>
        <taxon>Bacteria</taxon>
        <taxon>Bacillati</taxon>
        <taxon>Bacillota</taxon>
        <taxon>Bacilli</taxon>
        <taxon>Bacillales</taxon>
        <taxon>Bacillaceae</taxon>
        <taxon>Shouchella</taxon>
    </lineage>
</organism>
<name>A0ABS2SUZ1_9BACI</name>
<keyword evidence="2" id="KW-0418">Kinase</keyword>
<comment type="caution">
    <text evidence="2">The sequence shown here is derived from an EMBL/GenBank/DDBJ whole genome shotgun (WGS) entry which is preliminary data.</text>
</comment>
<dbReference type="InterPro" id="IPR002575">
    <property type="entry name" value="Aminoglycoside_PTrfase"/>
</dbReference>
<evidence type="ECO:0000313" key="3">
    <source>
        <dbReference type="Proteomes" id="UP001179280"/>
    </source>
</evidence>
<reference evidence="2" key="1">
    <citation type="submission" date="2021-01" db="EMBL/GenBank/DDBJ databases">
        <title>Genomic Encyclopedia of Type Strains, Phase IV (KMG-IV): sequencing the most valuable type-strain genomes for metagenomic binning, comparative biology and taxonomic classification.</title>
        <authorList>
            <person name="Goeker M."/>
        </authorList>
    </citation>
    <scope>NUCLEOTIDE SEQUENCE</scope>
    <source>
        <strain evidence="2">DSM 21943</strain>
    </source>
</reference>
<evidence type="ECO:0000313" key="2">
    <source>
        <dbReference type="EMBL" id="MBM7838841.1"/>
    </source>
</evidence>
<dbReference type="Proteomes" id="UP001179280">
    <property type="component" value="Unassembled WGS sequence"/>
</dbReference>